<evidence type="ECO:0000313" key="3">
    <source>
        <dbReference type="EMBL" id="TBU89544.1"/>
    </source>
</evidence>
<gene>
    <name evidence="3" type="ORF">DNJ96_17540</name>
</gene>
<dbReference type="RefSeq" id="WP_131186254.1">
    <property type="nucleotide sequence ID" value="NZ_QJUO01000060.1"/>
</dbReference>
<evidence type="ECO:0000313" key="4">
    <source>
        <dbReference type="Proteomes" id="UP000292639"/>
    </source>
</evidence>
<dbReference type="EMBL" id="QJUP01000033">
    <property type="protein sequence ID" value="TBU89544.1"/>
    <property type="molecule type" value="Genomic_DNA"/>
</dbReference>
<sequence>MNEHLAGPQGQRGAFSIMAAVVLLMALMCLALVVDSGRLYMEQRALQRTADMAALEAVSRNGLCSDGTAPLHAREAASRHGLGNANTTAECIQTYVEAGVTRIGAADSDSRTVLVTIAKTVPASLVFRAGCLLGACEGDNRIQLQARAVAGKNEPIAVFSVGSRLATVNPGGSLLGPTLNALGLDLDETGLAGYNGLAAVSITPRGLLEALGIPIATDITVGDLESLLRAERLSLGEILDASVSAVERSDLLGLNTTLLNDLGARLGLSNIGQLEIPLLRQDDGTPGIFASLQGPEGTPSASAAPALEAQVNALSLLTSAIGVASNRHALQTDLKLNLLGLATTELKLGLIEPPSIAVGGVGSTAYTAQLRTFLEIKTQGAGLLGNLLSTLGVRVDIPLVIDLVSAKGELTEMCSPGLYHHGQEHAEIEVSGNIAQICMGGVADSDELFSRKNACTDYLTAHDFLEVRLLGLNLLSLSGPPIILDALPIPAAPTLDNPLELAEADIGSLHNPLALGDTLGNLSTTLIPLLLGQGAPPGNTPGLVARNLWEDTAHVCSTTSAACHRERMNQLNTNLQNEFSGSTGLLGGVLELVGNLVGGLLGTLLGGNGCTMNSGLLGIGGVSADRCVALIEGELAKSPGNGPVSGAVTILLELLDSLLGPVLNAVGELLNRLLGELLGIRLGVIDVHLQHLDCGNARLLI</sequence>
<comment type="caution">
    <text evidence="3">The sequence shown here is derived from an EMBL/GenBank/DDBJ whole genome shotgun (WGS) entry which is preliminary data.</text>
</comment>
<accession>A0A4V2KBX6</accession>
<keyword evidence="4" id="KW-1185">Reference proteome</keyword>
<dbReference type="Proteomes" id="UP000292639">
    <property type="component" value="Unassembled WGS sequence"/>
</dbReference>
<evidence type="ECO:0000259" key="2">
    <source>
        <dbReference type="Pfam" id="PF13400"/>
    </source>
</evidence>
<dbReference type="AlphaFoldDB" id="A0A4V2KBX6"/>
<keyword evidence="1" id="KW-1133">Transmembrane helix</keyword>
<feature type="transmembrane region" description="Helical" evidence="1">
    <location>
        <begin position="12"/>
        <end position="34"/>
    </location>
</feature>
<evidence type="ECO:0000256" key="1">
    <source>
        <dbReference type="SAM" id="Phobius"/>
    </source>
</evidence>
<keyword evidence="1" id="KW-0812">Transmembrane</keyword>
<name>A0A4V2KBX6_9GAMM</name>
<dbReference type="InterPro" id="IPR028087">
    <property type="entry name" value="Tad_N"/>
</dbReference>
<keyword evidence="1" id="KW-0472">Membrane</keyword>
<proteinExistence type="predicted"/>
<reference evidence="3 4" key="1">
    <citation type="submission" date="2018-06" db="EMBL/GenBank/DDBJ databases">
        <title>Three novel Pseudomonas species isolated from symptomatic oak.</title>
        <authorList>
            <person name="Bueno-Gonzalez V."/>
            <person name="Brady C."/>
        </authorList>
    </citation>
    <scope>NUCLEOTIDE SEQUENCE [LARGE SCALE GENOMIC DNA]</scope>
    <source>
        <strain evidence="3 4">P17C</strain>
    </source>
</reference>
<feature type="domain" description="Putative Flp pilus-assembly TadG-like N-terminal" evidence="2">
    <location>
        <begin position="13"/>
        <end position="59"/>
    </location>
</feature>
<organism evidence="3 4">
    <name type="scientific">Stutzerimonas kirkiae</name>
    <dbReference type="NCBI Taxonomy" id="2211392"/>
    <lineage>
        <taxon>Bacteria</taxon>
        <taxon>Pseudomonadati</taxon>
        <taxon>Pseudomonadota</taxon>
        <taxon>Gammaproteobacteria</taxon>
        <taxon>Pseudomonadales</taxon>
        <taxon>Pseudomonadaceae</taxon>
        <taxon>Stutzerimonas</taxon>
    </lineage>
</organism>
<protein>
    <recommendedName>
        <fullName evidence="2">Putative Flp pilus-assembly TadG-like N-terminal domain-containing protein</fullName>
    </recommendedName>
</protein>
<dbReference type="Pfam" id="PF13400">
    <property type="entry name" value="Tad"/>
    <property type="match status" value="1"/>
</dbReference>